<accession>A0A8D4VTE1</accession>
<evidence type="ECO:0000256" key="1">
    <source>
        <dbReference type="ARBA" id="ARBA00022649"/>
    </source>
</evidence>
<name>A0A8D4VTE1_9GAMM</name>
<evidence type="ECO:0000313" key="2">
    <source>
        <dbReference type="EMBL" id="BBL71965.1"/>
    </source>
</evidence>
<protein>
    <recommendedName>
        <fullName evidence="4">Plasmid maintenance protein CcdB</fullName>
    </recommendedName>
</protein>
<reference evidence="2" key="1">
    <citation type="submission" date="2019-06" db="EMBL/GenBank/DDBJ databases">
        <title>Complete genome sequence of Methylogaea oryzae strain JCM16910.</title>
        <authorList>
            <person name="Asakawa S."/>
        </authorList>
    </citation>
    <scope>NUCLEOTIDE SEQUENCE</scope>
    <source>
        <strain evidence="2">E10</strain>
    </source>
</reference>
<dbReference type="AlphaFoldDB" id="A0A8D4VTE1"/>
<dbReference type="Pfam" id="PF07362">
    <property type="entry name" value="CcdA"/>
    <property type="match status" value="1"/>
</dbReference>
<dbReference type="RefSeq" id="WP_054773075.1">
    <property type="nucleotide sequence ID" value="NZ_AP019782.1"/>
</dbReference>
<dbReference type="InterPro" id="IPR009956">
    <property type="entry name" value="Post-segregation_anti-tox_CcdA"/>
</dbReference>
<dbReference type="Proteomes" id="UP000824988">
    <property type="component" value="Chromosome"/>
</dbReference>
<evidence type="ECO:0000313" key="3">
    <source>
        <dbReference type="Proteomes" id="UP000824988"/>
    </source>
</evidence>
<dbReference type="EMBL" id="AP019782">
    <property type="protein sequence ID" value="BBL71965.1"/>
    <property type="molecule type" value="Genomic_DNA"/>
</dbReference>
<sequence length="83" mass="9452">MKTATRSPARKRAVNLTLSENVVQSARQLTDNLSGVVEALLTEFVEREQQRRRERSLQVEATVALWNAFEDKHGSFADEYSTL</sequence>
<keyword evidence="1" id="KW-1277">Toxin-antitoxin system</keyword>
<gene>
    <name evidence="2" type="ORF">MoryE10_25710</name>
</gene>
<keyword evidence="3" id="KW-1185">Reference proteome</keyword>
<dbReference type="KEGG" id="moz:MoryE10_25710"/>
<evidence type="ECO:0008006" key="4">
    <source>
        <dbReference type="Google" id="ProtNLM"/>
    </source>
</evidence>
<proteinExistence type="predicted"/>
<organism evidence="2 3">
    <name type="scientific">Methylogaea oryzae</name>
    <dbReference type="NCBI Taxonomy" id="1295382"/>
    <lineage>
        <taxon>Bacteria</taxon>
        <taxon>Pseudomonadati</taxon>
        <taxon>Pseudomonadota</taxon>
        <taxon>Gammaproteobacteria</taxon>
        <taxon>Methylococcales</taxon>
        <taxon>Methylococcaceae</taxon>
        <taxon>Methylogaea</taxon>
    </lineage>
</organism>